<dbReference type="PANTHER" id="PTHR32385">
    <property type="entry name" value="MANNOSYL PHOSPHORYLINOSITOL CERAMIDE SYNTHASE"/>
    <property type="match status" value="1"/>
</dbReference>
<dbReference type="InterPro" id="IPR029044">
    <property type="entry name" value="Nucleotide-diphossugar_trans"/>
</dbReference>
<dbReference type="Pfam" id="PF05704">
    <property type="entry name" value="Caps_synth"/>
    <property type="match status" value="1"/>
</dbReference>
<dbReference type="SUPFAM" id="SSF53448">
    <property type="entry name" value="Nucleotide-diphospho-sugar transferases"/>
    <property type="match status" value="1"/>
</dbReference>
<evidence type="ECO:0008006" key="3">
    <source>
        <dbReference type="Google" id="ProtNLM"/>
    </source>
</evidence>
<dbReference type="EMBL" id="CP022189">
    <property type="protein sequence ID" value="AWI82701.1"/>
    <property type="molecule type" value="Genomic_DNA"/>
</dbReference>
<protein>
    <recommendedName>
        <fullName evidence="3">Capsular polysaccharide synthesis protein</fullName>
    </recommendedName>
</protein>
<accession>A0A2U8HA98</accession>
<evidence type="ECO:0000313" key="2">
    <source>
        <dbReference type="Proteomes" id="UP000244915"/>
    </source>
</evidence>
<dbReference type="GO" id="GO:0051999">
    <property type="term" value="P:mannosyl-inositol phosphorylceramide biosynthetic process"/>
    <property type="evidence" value="ECO:0007669"/>
    <property type="project" value="TreeGrafter"/>
</dbReference>
<dbReference type="InterPro" id="IPR051706">
    <property type="entry name" value="Glycosyltransferase_domain"/>
</dbReference>
<dbReference type="Proteomes" id="UP000244915">
    <property type="component" value="Chromosome 1"/>
</dbReference>
<organism evidence="1 2">
    <name type="scientific">Alloyangia pacifica</name>
    <dbReference type="NCBI Taxonomy" id="311180"/>
    <lineage>
        <taxon>Bacteria</taxon>
        <taxon>Pseudomonadati</taxon>
        <taxon>Pseudomonadota</taxon>
        <taxon>Alphaproteobacteria</taxon>
        <taxon>Rhodobacterales</taxon>
        <taxon>Roseobacteraceae</taxon>
        <taxon>Alloyangia</taxon>
    </lineage>
</organism>
<evidence type="ECO:0000313" key="1">
    <source>
        <dbReference type="EMBL" id="AWI82701.1"/>
    </source>
</evidence>
<gene>
    <name evidence="1" type="ORF">CEW88_02870</name>
</gene>
<dbReference type="InterPro" id="IPR008441">
    <property type="entry name" value="AfumC-like_glycosyl_Trfase"/>
</dbReference>
<dbReference type="Gene3D" id="3.90.550.20">
    <property type="match status" value="1"/>
</dbReference>
<dbReference type="AlphaFoldDB" id="A0A2U8HA98"/>
<sequence>MEMPLLSCSMRRTVLRRARVIRRYFTMVRSFIRARDKAVLHSLRPGIRRLRGAGARAKPGAFPFDQVAQSAQQGGRQDHEAGMIPRRISMFWAQGEAAAPDLVKRCWDAWARLNPGWSLEIADESHAEASFRDLGLTHVPTTLQGRGDIFRVQDLDRNGGVYVDCGTIPCAPLDAWLEPLTHAGFFAFHDPYRHRPVENWFLVSEPGHAITRGWLEAMRSYWDRPRRAQSARRELDRGGKGALACRLAGMRGAETRKRVIEPKDRLWSVQPGGGADRPVHPYFWPHYLFDLQLHRSEPFRTAWAEVPKRPSYRHLMVRHWKRDYARMTDQELLSLLDAPMQKLSLKRVPPEKQLDLIFGQAERAAP</sequence>
<dbReference type="KEGG" id="ypac:CEW88_02870"/>
<dbReference type="PANTHER" id="PTHR32385:SF15">
    <property type="entry name" value="INOSITOL PHOSPHOCERAMIDE MANNOSYLTRANSFERASE 1"/>
    <property type="match status" value="1"/>
</dbReference>
<dbReference type="GO" id="GO:0016020">
    <property type="term" value="C:membrane"/>
    <property type="evidence" value="ECO:0007669"/>
    <property type="project" value="GOC"/>
</dbReference>
<dbReference type="GO" id="GO:0000030">
    <property type="term" value="F:mannosyltransferase activity"/>
    <property type="evidence" value="ECO:0007669"/>
    <property type="project" value="TreeGrafter"/>
</dbReference>
<name>A0A2U8HA98_9RHOB</name>
<proteinExistence type="predicted"/>
<reference evidence="1 2" key="1">
    <citation type="submission" date="2017-06" db="EMBL/GenBank/DDBJ databases">
        <title>Yangia sp. YSBP01 complete genome sequence.</title>
        <authorList>
            <person name="Woo J.-H."/>
            <person name="Kim H.-S."/>
        </authorList>
    </citation>
    <scope>NUCLEOTIDE SEQUENCE [LARGE SCALE GENOMIC DNA]</scope>
    <source>
        <strain evidence="1 2">YSBP01</strain>
    </source>
</reference>